<dbReference type="Gene3D" id="1.20.1250.20">
    <property type="entry name" value="MFS general substrate transporter like domains"/>
    <property type="match status" value="1"/>
</dbReference>
<feature type="transmembrane region" description="Helical" evidence="4">
    <location>
        <begin position="234"/>
        <end position="251"/>
    </location>
</feature>
<dbReference type="InterPro" id="IPR050327">
    <property type="entry name" value="Proton-linked_MCT"/>
</dbReference>
<dbReference type="RefSeq" id="WP_122413156.1">
    <property type="nucleotide sequence ID" value="NZ_CP077719.1"/>
</dbReference>
<protein>
    <submittedName>
        <fullName evidence="5">Putative membrane protein</fullName>
    </submittedName>
</protein>
<dbReference type="AlphaFoldDB" id="I6LCW2"/>
<feature type="transmembrane region" description="Helical" evidence="4">
    <location>
        <begin position="48"/>
        <end position="70"/>
    </location>
</feature>
<feature type="transmembrane region" description="Helical" evidence="4">
    <location>
        <begin position="9"/>
        <end position="28"/>
    </location>
</feature>
<feature type="transmembrane region" description="Helical" evidence="4">
    <location>
        <begin position="272"/>
        <end position="288"/>
    </location>
</feature>
<feature type="transmembrane region" description="Helical" evidence="4">
    <location>
        <begin position="166"/>
        <end position="187"/>
    </location>
</feature>
<dbReference type="PANTHER" id="PTHR11360:SF290">
    <property type="entry name" value="MONOCARBOXYLATE MFS PERMEASE"/>
    <property type="match status" value="1"/>
</dbReference>
<evidence type="ECO:0000256" key="4">
    <source>
        <dbReference type="SAM" id="Phobius"/>
    </source>
</evidence>
<feature type="transmembrane region" description="Helical" evidence="4">
    <location>
        <begin position="135"/>
        <end position="154"/>
    </location>
</feature>
<sequence>MHSPDLSRFAVFRLGLAQLIIWGTTFYLPGAFGNAIAADLGWSGQRVFSGLSVALLVMGFVSPAVSWLILRLGARQVLQLGSVLAAAGCCVLALCETVPVWFLGWAVLGVGMRLSLYDALFAALAGLIGARSRPLMVQITLLGGLSSAVFWPLGHVLLETLGWRGAVAVYGCFALLGGVLMSGLPDAAAPAVRPINEPSEAQSTTASWLRQSGYALCMMLIGFLSAGLSAHLPALLAGLGVPVAWVALWGIGQTCARLMSRVLGQNLSALRLNVWVAAGMALCFVMALHSQGLAVLACLFVFGYGAMNGLGTLLRASLPFELFAHHHYARLQGRLLAPGFLLSAAAPWVYARVQEATGDRGLLWLSLGISGVALLMALILQRHCRSGLSVPV</sequence>
<feature type="transmembrane region" description="Helical" evidence="4">
    <location>
        <begin position="363"/>
        <end position="380"/>
    </location>
</feature>
<dbReference type="Pfam" id="PF07690">
    <property type="entry name" value="MFS_1"/>
    <property type="match status" value="1"/>
</dbReference>
<name>I6LCW2_PSEVI</name>
<keyword evidence="1 4" id="KW-0812">Transmembrane</keyword>
<reference evidence="5" key="1">
    <citation type="journal article" date="2006" name="Proc. Natl. Acad. Sci. U.S.A.">
        <title>Presence/absence polymorphism for alternative pathogenicity islands in Pseudomonas viridiflava, a pathogen of Arabidopsis.</title>
        <authorList>
            <person name="Araki H."/>
            <person name="Tian D."/>
            <person name="Goss E.M."/>
            <person name="Jakob K."/>
            <person name="Halldorsdottir S.S."/>
            <person name="Kreitman M."/>
            <person name="Bergelson J."/>
        </authorList>
    </citation>
    <scope>NUCLEOTIDE SEQUENCE</scope>
    <source>
        <strain evidence="5">ME3.1b</strain>
    </source>
</reference>
<keyword evidence="3 4" id="KW-0472">Membrane</keyword>
<evidence type="ECO:0000256" key="3">
    <source>
        <dbReference type="ARBA" id="ARBA00023136"/>
    </source>
</evidence>
<evidence type="ECO:0000256" key="1">
    <source>
        <dbReference type="ARBA" id="ARBA00022692"/>
    </source>
</evidence>
<dbReference type="PANTHER" id="PTHR11360">
    <property type="entry name" value="MONOCARBOXYLATE TRANSPORTER"/>
    <property type="match status" value="1"/>
</dbReference>
<evidence type="ECO:0000256" key="2">
    <source>
        <dbReference type="ARBA" id="ARBA00022989"/>
    </source>
</evidence>
<organism evidence="5">
    <name type="scientific">Pseudomonas viridiflava</name>
    <name type="common">Phytomonas viridiflava</name>
    <dbReference type="NCBI Taxonomy" id="33069"/>
    <lineage>
        <taxon>Bacteria</taxon>
        <taxon>Pseudomonadati</taxon>
        <taxon>Pseudomonadota</taxon>
        <taxon>Gammaproteobacteria</taxon>
        <taxon>Pseudomonadales</taxon>
        <taxon>Pseudomonadaceae</taxon>
        <taxon>Pseudomonas</taxon>
    </lineage>
</organism>
<evidence type="ECO:0000313" key="5">
    <source>
        <dbReference type="EMBL" id="AAT96249.1"/>
    </source>
</evidence>
<dbReference type="InterPro" id="IPR036259">
    <property type="entry name" value="MFS_trans_sf"/>
</dbReference>
<keyword evidence="2 4" id="KW-1133">Transmembrane helix</keyword>
<dbReference type="SUPFAM" id="SSF103473">
    <property type="entry name" value="MFS general substrate transporter"/>
    <property type="match status" value="1"/>
</dbReference>
<dbReference type="InterPro" id="IPR011701">
    <property type="entry name" value="MFS"/>
</dbReference>
<proteinExistence type="predicted"/>
<feature type="transmembrane region" description="Helical" evidence="4">
    <location>
        <begin position="294"/>
        <end position="314"/>
    </location>
</feature>
<feature type="transmembrane region" description="Helical" evidence="4">
    <location>
        <begin position="335"/>
        <end position="351"/>
    </location>
</feature>
<feature type="transmembrane region" description="Helical" evidence="4">
    <location>
        <begin position="77"/>
        <end position="94"/>
    </location>
</feature>
<dbReference type="EMBL" id="AY597281">
    <property type="protein sequence ID" value="AAT96249.1"/>
    <property type="molecule type" value="Genomic_DNA"/>
</dbReference>
<dbReference type="GO" id="GO:0022857">
    <property type="term" value="F:transmembrane transporter activity"/>
    <property type="evidence" value="ECO:0007669"/>
    <property type="project" value="InterPro"/>
</dbReference>
<accession>I6LCW2</accession>